<keyword evidence="3" id="KW-0560">Oxidoreductase</keyword>
<dbReference type="GO" id="GO:0004300">
    <property type="term" value="F:enoyl-CoA hydratase activity"/>
    <property type="evidence" value="ECO:0007669"/>
    <property type="project" value="UniProtKB-EC"/>
</dbReference>
<evidence type="ECO:0000256" key="6">
    <source>
        <dbReference type="SAM" id="SignalP"/>
    </source>
</evidence>
<dbReference type="EMBL" id="DSJL01000011">
    <property type="protein sequence ID" value="HEF66430.1"/>
    <property type="molecule type" value="Genomic_DNA"/>
</dbReference>
<proteinExistence type="inferred from homology"/>
<gene>
    <name evidence="9" type="ORF">ENP47_12655</name>
</gene>
<dbReference type="Pfam" id="PF00725">
    <property type="entry name" value="3HCDH"/>
    <property type="match status" value="1"/>
</dbReference>
<evidence type="ECO:0000259" key="8">
    <source>
        <dbReference type="Pfam" id="PF02737"/>
    </source>
</evidence>
<dbReference type="InterPro" id="IPR018376">
    <property type="entry name" value="Enoyl-CoA_hyd/isom_CS"/>
</dbReference>
<keyword evidence="6" id="KW-0732">Signal</keyword>
<dbReference type="EC" id="4.2.1.17" evidence="2"/>
<dbReference type="Gene3D" id="3.40.50.720">
    <property type="entry name" value="NAD(P)-binding Rossmann-like Domain"/>
    <property type="match status" value="1"/>
</dbReference>
<dbReference type="PROSITE" id="PS00166">
    <property type="entry name" value="ENOYL_COA_HYDRATASE"/>
    <property type="match status" value="1"/>
</dbReference>
<dbReference type="InterPro" id="IPR006176">
    <property type="entry name" value="3-OHacyl-CoA_DH_NAD-bd"/>
</dbReference>
<evidence type="ECO:0000313" key="9">
    <source>
        <dbReference type="EMBL" id="HEF66430.1"/>
    </source>
</evidence>
<dbReference type="GO" id="GO:0006631">
    <property type="term" value="P:fatty acid metabolic process"/>
    <property type="evidence" value="ECO:0007669"/>
    <property type="project" value="InterPro"/>
</dbReference>
<protein>
    <recommendedName>
        <fullName evidence="2">enoyl-CoA hydratase</fullName>
        <ecNumber evidence="2">4.2.1.17</ecNumber>
    </recommendedName>
</protein>
<evidence type="ECO:0000259" key="7">
    <source>
        <dbReference type="Pfam" id="PF00725"/>
    </source>
</evidence>
<comment type="caution">
    <text evidence="9">The sequence shown here is derived from an EMBL/GenBank/DDBJ whole genome shotgun (WGS) entry which is preliminary data.</text>
</comment>
<dbReference type="GO" id="GO:0070403">
    <property type="term" value="F:NAD+ binding"/>
    <property type="evidence" value="ECO:0007669"/>
    <property type="project" value="InterPro"/>
</dbReference>
<feature type="signal peptide" evidence="6">
    <location>
        <begin position="1"/>
        <end position="21"/>
    </location>
</feature>
<keyword evidence="4" id="KW-0520">NAD</keyword>
<evidence type="ECO:0000256" key="5">
    <source>
        <dbReference type="ARBA" id="ARBA00049556"/>
    </source>
</evidence>
<evidence type="ECO:0000256" key="3">
    <source>
        <dbReference type="ARBA" id="ARBA00023002"/>
    </source>
</evidence>
<dbReference type="InterPro" id="IPR008927">
    <property type="entry name" value="6-PGluconate_DH-like_C_sf"/>
</dbReference>
<accession>A0A7C1XQG8</accession>
<organism evidence="9">
    <name type="scientific">Thermomicrobium roseum</name>
    <dbReference type="NCBI Taxonomy" id="500"/>
    <lineage>
        <taxon>Bacteria</taxon>
        <taxon>Pseudomonadati</taxon>
        <taxon>Thermomicrobiota</taxon>
        <taxon>Thermomicrobia</taxon>
        <taxon>Thermomicrobiales</taxon>
        <taxon>Thermomicrobiaceae</taxon>
        <taxon>Thermomicrobium</taxon>
    </lineage>
</organism>
<dbReference type="SUPFAM" id="SSF48179">
    <property type="entry name" value="6-phosphogluconate dehydrogenase C-terminal domain-like"/>
    <property type="match status" value="2"/>
</dbReference>
<dbReference type="Gene3D" id="1.10.1040.50">
    <property type="match status" value="1"/>
</dbReference>
<feature type="domain" description="3-hydroxyacyl-CoA dehydrogenase C-terminal" evidence="7">
    <location>
        <begin position="186"/>
        <end position="280"/>
    </location>
</feature>
<evidence type="ECO:0000256" key="1">
    <source>
        <dbReference type="ARBA" id="ARBA00008750"/>
    </source>
</evidence>
<dbReference type="InterPro" id="IPR036291">
    <property type="entry name" value="NAD(P)-bd_dom_sf"/>
</dbReference>
<dbReference type="InterPro" id="IPR029045">
    <property type="entry name" value="ClpP/crotonase-like_dom_sf"/>
</dbReference>
<dbReference type="SUPFAM" id="SSF52096">
    <property type="entry name" value="ClpP/crotonase"/>
    <property type="match status" value="1"/>
</dbReference>
<feature type="chain" id="PRO_5035292145" description="enoyl-CoA hydratase" evidence="6">
    <location>
        <begin position="22"/>
        <end position="737"/>
    </location>
</feature>
<dbReference type="SUPFAM" id="SSF51735">
    <property type="entry name" value="NAD(P)-binding Rossmann-fold domains"/>
    <property type="match status" value="1"/>
</dbReference>
<sequence>MIRRIGVVGAGSMGAAVAALAASAGLDVVLLDVKGQDDPAGPARRGLQRAAQQRAFLNPSAIDRVRVGNVEDDLAWLTECEWVLEAIIENRDAKRDLFRRLDAVLSPETIVTTNTSTFTLAQLLPAELGAWRERFFVTHFFNPPRALLLCEVTAFPEGETARFATFVRFLEQRLGRRVLLVRDTPGFVANRFGIYALVQAVRLTGELGLAPEDVDALTGPLLGRPRSATFRTIDLTGLDILVLGTRSLQESTGDDYAVPDWILDLYQAGRLGDKTGGGIFRREGEQQLTYDPLQRADRPFRAAVIPGLEELLRQPFPQRLLGALELPSPYGDYVRQLLGRTFGYVLQRTTDAARDIASVDRALEWGFGWAAGPYAQMDFLGPQRVRALLAEAGVPAAELLTLAERCGGFFLDGQVLDPASGELVPEERLPSTRRTRQIRTREALEREGMRDLGDGVLALRIRSLEALPRSLEEALARWPSALVLVPALDSFGYPYSELLQLAESGDQAGLEERLRALQAALQALTHVPIPVVAALDGEARGAGTTLALWSDATVSYLTTPLGYPGAAAGLVPLGALVALRVRSEARASTLAAPLRAELGAASALTTLLAAERVDSAHLAGTLGLLGDRWLVTVDRDGLLETAVDLARALAHGVPARPLASRETFAEASQMTAAGPSLAELDPTARSVVETLARALRSAGTLEELLRAERAAVVELLSRPELREKAAATLQALSAPRR</sequence>
<name>A0A7C1XQG8_THERO</name>
<dbReference type="AlphaFoldDB" id="A0A7C1XQG8"/>
<dbReference type="InterPro" id="IPR006108">
    <property type="entry name" value="3HC_DH_C"/>
</dbReference>
<feature type="domain" description="3-hydroxyacyl-CoA dehydrogenase NAD binding" evidence="8">
    <location>
        <begin position="5"/>
        <end position="183"/>
    </location>
</feature>
<comment type="similarity">
    <text evidence="1">In the N-terminal section; belongs to the enoyl-CoA hydratase/isomerase family.</text>
</comment>
<evidence type="ECO:0000256" key="4">
    <source>
        <dbReference type="ARBA" id="ARBA00023027"/>
    </source>
</evidence>
<dbReference type="PANTHER" id="PTHR48075">
    <property type="entry name" value="3-HYDROXYACYL-COA DEHYDROGENASE FAMILY PROTEIN"/>
    <property type="match status" value="1"/>
</dbReference>
<dbReference type="GO" id="GO:0003857">
    <property type="term" value="F:(3S)-3-hydroxyacyl-CoA dehydrogenase (NAD+) activity"/>
    <property type="evidence" value="ECO:0007669"/>
    <property type="project" value="UniProtKB-EC"/>
</dbReference>
<reference evidence="9" key="1">
    <citation type="journal article" date="2020" name="mSystems">
        <title>Genome- and Community-Level Interaction Insights into Carbon Utilization and Element Cycling Functions of Hydrothermarchaeota in Hydrothermal Sediment.</title>
        <authorList>
            <person name="Zhou Z."/>
            <person name="Liu Y."/>
            <person name="Xu W."/>
            <person name="Pan J."/>
            <person name="Luo Z.H."/>
            <person name="Li M."/>
        </authorList>
    </citation>
    <scope>NUCLEOTIDE SEQUENCE [LARGE SCALE GENOMIC DNA]</scope>
    <source>
        <strain evidence="9">SpSt-222</strain>
    </source>
</reference>
<dbReference type="PANTHER" id="PTHR48075:SF7">
    <property type="entry name" value="3-HYDROXYACYL-COA DEHYDROGENASE-RELATED"/>
    <property type="match status" value="1"/>
</dbReference>
<evidence type="ECO:0000256" key="2">
    <source>
        <dbReference type="ARBA" id="ARBA00012076"/>
    </source>
</evidence>
<comment type="catalytic activity">
    <reaction evidence="5">
        <text>a (3S)-3-hydroxyacyl-CoA + NAD(+) = a 3-oxoacyl-CoA + NADH + H(+)</text>
        <dbReference type="Rhea" id="RHEA:22432"/>
        <dbReference type="ChEBI" id="CHEBI:15378"/>
        <dbReference type="ChEBI" id="CHEBI:57318"/>
        <dbReference type="ChEBI" id="CHEBI:57540"/>
        <dbReference type="ChEBI" id="CHEBI:57945"/>
        <dbReference type="ChEBI" id="CHEBI:90726"/>
        <dbReference type="EC" id="1.1.1.35"/>
    </reaction>
</comment>
<dbReference type="Pfam" id="PF02737">
    <property type="entry name" value="3HCDH_N"/>
    <property type="match status" value="1"/>
</dbReference>
<dbReference type="Gene3D" id="3.90.226.10">
    <property type="entry name" value="2-enoyl-CoA Hydratase, Chain A, domain 1"/>
    <property type="match status" value="1"/>
</dbReference>